<evidence type="ECO:0000256" key="1">
    <source>
        <dbReference type="ARBA" id="ARBA00004167"/>
    </source>
</evidence>
<dbReference type="PANTHER" id="PTHR30093:SF44">
    <property type="entry name" value="TYPE II SECRETION SYSTEM CORE PROTEIN G"/>
    <property type="match status" value="1"/>
</dbReference>
<comment type="subcellular location">
    <subcellularLocation>
        <location evidence="1">Membrane</location>
        <topology evidence="1">Single-pass membrane protein</topology>
    </subcellularLocation>
</comment>
<gene>
    <name evidence="8" type="ORF">NIES593_12240</name>
</gene>
<keyword evidence="5 7" id="KW-0472">Membrane</keyword>
<dbReference type="GO" id="GO:0016020">
    <property type="term" value="C:membrane"/>
    <property type="evidence" value="ECO:0007669"/>
    <property type="project" value="UniProtKB-SubCell"/>
</dbReference>
<evidence type="ECO:0000313" key="9">
    <source>
        <dbReference type="Proteomes" id="UP000186868"/>
    </source>
</evidence>
<keyword evidence="3 7" id="KW-0812">Transmembrane</keyword>
<dbReference type="NCBIfam" id="TIGR02532">
    <property type="entry name" value="IV_pilin_GFxxxE"/>
    <property type="match status" value="1"/>
</dbReference>
<evidence type="ECO:0000313" key="8">
    <source>
        <dbReference type="EMBL" id="OKH22558.1"/>
    </source>
</evidence>
<keyword evidence="9" id="KW-1185">Reference proteome</keyword>
<comment type="caution">
    <text evidence="8">The sequence shown here is derived from an EMBL/GenBank/DDBJ whole genome shotgun (WGS) entry which is preliminary data.</text>
</comment>
<feature type="transmembrane region" description="Helical" evidence="7">
    <location>
        <begin position="12"/>
        <end position="39"/>
    </location>
</feature>
<keyword evidence="4 7" id="KW-1133">Transmembrane helix</keyword>
<feature type="coiled-coil region" evidence="6">
    <location>
        <begin position="42"/>
        <end position="69"/>
    </location>
</feature>
<keyword evidence="2" id="KW-0488">Methylation</keyword>
<accession>A0A1U7HGA0</accession>
<dbReference type="OrthoDB" id="468456at2"/>
<evidence type="ECO:0000256" key="5">
    <source>
        <dbReference type="ARBA" id="ARBA00023136"/>
    </source>
</evidence>
<dbReference type="PANTHER" id="PTHR30093">
    <property type="entry name" value="GENERAL SECRETION PATHWAY PROTEIN G"/>
    <property type="match status" value="1"/>
</dbReference>
<evidence type="ECO:0000256" key="6">
    <source>
        <dbReference type="SAM" id="Coils"/>
    </source>
</evidence>
<dbReference type="AlphaFoldDB" id="A0A1U7HGA0"/>
<proteinExistence type="predicted"/>
<evidence type="ECO:0000256" key="3">
    <source>
        <dbReference type="ARBA" id="ARBA00022692"/>
    </source>
</evidence>
<evidence type="ECO:0000256" key="4">
    <source>
        <dbReference type="ARBA" id="ARBA00022989"/>
    </source>
</evidence>
<dbReference type="EMBL" id="MRCB01000013">
    <property type="protein sequence ID" value="OKH22558.1"/>
    <property type="molecule type" value="Genomic_DNA"/>
</dbReference>
<dbReference type="Pfam" id="PF07963">
    <property type="entry name" value="N_methyl"/>
    <property type="match status" value="1"/>
</dbReference>
<evidence type="ECO:0000256" key="7">
    <source>
        <dbReference type="SAM" id="Phobius"/>
    </source>
</evidence>
<dbReference type="PROSITE" id="PS00409">
    <property type="entry name" value="PROKAR_NTER_METHYL"/>
    <property type="match status" value="1"/>
</dbReference>
<reference evidence="8 9" key="1">
    <citation type="submission" date="2016-11" db="EMBL/GenBank/DDBJ databases">
        <title>Draft Genome Sequences of Nine Cyanobacterial Strains from Diverse Habitats.</title>
        <authorList>
            <person name="Zhu T."/>
            <person name="Hou S."/>
            <person name="Lu X."/>
            <person name="Hess W.R."/>
        </authorList>
    </citation>
    <scope>NUCLEOTIDE SEQUENCE [LARGE SCALE GENOMIC DNA]</scope>
    <source>
        <strain evidence="8 9">NIES-593</strain>
    </source>
</reference>
<dbReference type="Gene3D" id="3.30.700.10">
    <property type="entry name" value="Glycoprotein, Type 4 Pilin"/>
    <property type="match status" value="1"/>
</dbReference>
<dbReference type="InterPro" id="IPR045584">
    <property type="entry name" value="Pilin-like"/>
</dbReference>
<dbReference type="InterPro" id="IPR012902">
    <property type="entry name" value="N_methyl_site"/>
</dbReference>
<sequence>MDYQDNNNSIQGFTLLEILVVVIIVGILSAIAAPSWVAFFNRQQLNAANNQVYQAMRQAQNKAQQEKETWQASFQEQGKVVRWAVHRASLPTAQISWQDFSNSIQLDSESNLPSAGEIFRVRFNYKGCPVYNPQDTCTNTTIRTKGRLTLSLKNGNGTKRCVIVSTLLGALRSAQEQPTPDDKGRYCY</sequence>
<dbReference type="SUPFAM" id="SSF54523">
    <property type="entry name" value="Pili subunits"/>
    <property type="match status" value="1"/>
</dbReference>
<keyword evidence="6" id="KW-0175">Coiled coil</keyword>
<protein>
    <submittedName>
        <fullName evidence="8">Prepilin-type N-terminal cleavage/methylation domain-containing protein</fullName>
    </submittedName>
</protein>
<name>A0A1U7HGA0_9CYAN</name>
<dbReference type="STRING" id="1921803.NIES593_12240"/>
<organism evidence="8 9">
    <name type="scientific">Hydrococcus rivularis NIES-593</name>
    <dbReference type="NCBI Taxonomy" id="1921803"/>
    <lineage>
        <taxon>Bacteria</taxon>
        <taxon>Bacillati</taxon>
        <taxon>Cyanobacteriota</taxon>
        <taxon>Cyanophyceae</taxon>
        <taxon>Pleurocapsales</taxon>
        <taxon>Hydrococcaceae</taxon>
        <taxon>Hydrococcus</taxon>
    </lineage>
</organism>
<dbReference type="Proteomes" id="UP000186868">
    <property type="component" value="Unassembled WGS sequence"/>
</dbReference>
<evidence type="ECO:0000256" key="2">
    <source>
        <dbReference type="ARBA" id="ARBA00022481"/>
    </source>
</evidence>